<comment type="caution">
    <text evidence="2">The sequence shown here is derived from an EMBL/GenBank/DDBJ whole genome shotgun (WGS) entry which is preliminary data.</text>
</comment>
<dbReference type="InterPro" id="IPR007024">
    <property type="entry name" value="BLUF_domain"/>
</dbReference>
<dbReference type="Pfam" id="PF04940">
    <property type="entry name" value="BLUF"/>
    <property type="match status" value="1"/>
</dbReference>
<dbReference type="Proteomes" id="UP001147830">
    <property type="component" value="Unassembled WGS sequence"/>
</dbReference>
<dbReference type="SUPFAM" id="SSF54975">
    <property type="entry name" value="Acylphosphatase/BLUF domain-like"/>
    <property type="match status" value="1"/>
</dbReference>
<feature type="domain" description="BLUF" evidence="1">
    <location>
        <begin position="3"/>
        <end position="94"/>
    </location>
</feature>
<proteinExistence type="predicted"/>
<name>A0A9X2WGR5_9GAMM</name>
<organism evidence="2 3">
    <name type="scientific">Thalassolituus pacificus</name>
    <dbReference type="NCBI Taxonomy" id="2975440"/>
    <lineage>
        <taxon>Bacteria</taxon>
        <taxon>Pseudomonadati</taxon>
        <taxon>Pseudomonadota</taxon>
        <taxon>Gammaproteobacteria</taxon>
        <taxon>Oceanospirillales</taxon>
        <taxon>Oceanospirillaceae</taxon>
        <taxon>Thalassolituus</taxon>
    </lineage>
</organism>
<dbReference type="InterPro" id="IPR036046">
    <property type="entry name" value="Acylphosphatase-like_dom_sf"/>
</dbReference>
<evidence type="ECO:0000313" key="2">
    <source>
        <dbReference type="EMBL" id="MCT7359457.1"/>
    </source>
</evidence>
<dbReference type="PROSITE" id="PS50925">
    <property type="entry name" value="BLUF"/>
    <property type="match status" value="1"/>
</dbReference>
<reference evidence="2" key="2">
    <citation type="submission" date="2022-08" db="EMBL/GenBank/DDBJ databases">
        <authorList>
            <person name="Dong C."/>
        </authorList>
    </citation>
    <scope>NUCLEOTIDE SEQUENCE</scope>
    <source>
        <strain evidence="2">59MF3M-4</strain>
    </source>
</reference>
<dbReference type="AlphaFoldDB" id="A0A9X2WGR5"/>
<dbReference type="GO" id="GO:0071949">
    <property type="term" value="F:FAD binding"/>
    <property type="evidence" value="ECO:0007669"/>
    <property type="project" value="InterPro"/>
</dbReference>
<dbReference type="GO" id="GO:0009882">
    <property type="term" value="F:blue light photoreceptor activity"/>
    <property type="evidence" value="ECO:0007669"/>
    <property type="project" value="InterPro"/>
</dbReference>
<gene>
    <name evidence="2" type="ORF">NYR02_10520</name>
</gene>
<dbReference type="RefSeq" id="WP_260976328.1">
    <property type="nucleotide sequence ID" value="NZ_JAOANI010000018.1"/>
</dbReference>
<dbReference type="EMBL" id="JAOANI010000018">
    <property type="protein sequence ID" value="MCT7359457.1"/>
    <property type="molecule type" value="Genomic_DNA"/>
</dbReference>
<sequence>MNLVRLIYASHKTEFWNDLELGKLLESAQRFNKAKNLTGMLYFNRKYFLQCIEGQRDDVSALYSEIVKDKRHRDVQILAFEEIDEREMEHWNMCYLPDSQVTQSMVLKYTNGTDFDPFSMTGRGALNFMLNASRQLKASQRDVAEKPAGH</sequence>
<evidence type="ECO:0000313" key="3">
    <source>
        <dbReference type="Proteomes" id="UP001147830"/>
    </source>
</evidence>
<dbReference type="SMART" id="SM01034">
    <property type="entry name" value="BLUF"/>
    <property type="match status" value="1"/>
</dbReference>
<dbReference type="Gene3D" id="3.30.70.100">
    <property type="match status" value="1"/>
</dbReference>
<accession>A0A9X2WGR5</accession>
<reference evidence="2" key="1">
    <citation type="journal article" date="2022" name="Front. Microbiol.">
        <title>Genome-based taxonomic rearrangement of Oceanobacter-related bacteria including the description of Thalassolituus hydrocarbonoclasticus sp. nov. and Thalassolituus pacificus sp. nov. and emended description of the genus Thalassolituus.</title>
        <authorList>
            <person name="Dong C."/>
            <person name="Wei L."/>
            <person name="Wang J."/>
            <person name="Lai Q."/>
            <person name="Huang Z."/>
            <person name="Shao Z."/>
        </authorList>
    </citation>
    <scope>NUCLEOTIDE SEQUENCE</scope>
    <source>
        <strain evidence="2">59MF3M-4</strain>
    </source>
</reference>
<protein>
    <submittedName>
        <fullName evidence="2">BLUF domain-containing protein</fullName>
    </submittedName>
</protein>
<keyword evidence="3" id="KW-1185">Reference proteome</keyword>
<evidence type="ECO:0000259" key="1">
    <source>
        <dbReference type="PROSITE" id="PS50925"/>
    </source>
</evidence>